<gene>
    <name evidence="4" type="ORF">DL89DRAFT_264945</name>
</gene>
<dbReference type="GeneID" id="63803090"/>
<accession>A0A1Y1WGW7</accession>
<dbReference type="PANTHER" id="PTHR33119:SF1">
    <property type="entry name" value="FE2OG DIOXYGENASE DOMAIN-CONTAINING PROTEIN"/>
    <property type="match status" value="1"/>
</dbReference>
<organism evidence="4 5">
    <name type="scientific">Linderina pennispora</name>
    <dbReference type="NCBI Taxonomy" id="61395"/>
    <lineage>
        <taxon>Eukaryota</taxon>
        <taxon>Fungi</taxon>
        <taxon>Fungi incertae sedis</taxon>
        <taxon>Zoopagomycota</taxon>
        <taxon>Kickxellomycotina</taxon>
        <taxon>Kickxellomycetes</taxon>
        <taxon>Kickxellales</taxon>
        <taxon>Kickxellaceae</taxon>
        <taxon>Linderina</taxon>
    </lineage>
</organism>
<evidence type="ECO:0000313" key="4">
    <source>
        <dbReference type="EMBL" id="ORX72737.1"/>
    </source>
</evidence>
<dbReference type="InterPro" id="IPR025340">
    <property type="entry name" value="DUF4246"/>
</dbReference>
<feature type="domain" description="DUF4246" evidence="2">
    <location>
        <begin position="75"/>
        <end position="492"/>
    </location>
</feature>
<feature type="region of interest" description="Disordered" evidence="1">
    <location>
        <begin position="533"/>
        <end position="555"/>
    </location>
</feature>
<keyword evidence="5" id="KW-1185">Reference proteome</keyword>
<evidence type="ECO:0000259" key="2">
    <source>
        <dbReference type="Pfam" id="PF14033"/>
    </source>
</evidence>
<sequence>MDINILFERLHEKLGDGAVYARQFDVMRTIMERRMVAMSDAIRAKPNWTIKMQDDKIRQKWAAEAKNQGLTDLEIKYVLEELDYYAKLRDPETGIEVSGVDMVWTSDSLIGDALAQELHDYAFILEGVPEKLKDWHPNTNKQVLNLIHPSLYPLFYDGSFLCQPIASPAAALEPPTIKCRPCGVHEWRKETADSDMGNVPVDGDYLSRQYCWLPSEFHVRDDGSVEIESYINNLHPVRHAKLYPTIANVFARFVPMFENVVTDLGFMRGCRVVPDPYAWFSNVGDPYNAEGDADDDVDEKYERWLEAREFITPPPEEFKMPDRPIPAFSFRGRCLQVIVKMSNIILTPDKPEYEGGSWHVEAMANEHIIATGIYYYDVDNITESRLNFRQSASEEVGYEQDDARGMRLAYGIELDEDRTATLSQELGGVEALNGRCICFPNTYQHQVSGFKLKDPSKPGHRKILAFFLIDPSMRIPSTKVVPPQQQDWWAEKVFELPLFGDLPLTIKDCLVEHVEWPMSLEMAKEGRLKLMEERTSNNEDVSSSHFEQEFNLCEH</sequence>
<feature type="compositionally biased region" description="Basic and acidic residues" evidence="1">
    <location>
        <begin position="546"/>
        <end position="555"/>
    </location>
</feature>
<proteinExistence type="predicted"/>
<dbReference type="Proteomes" id="UP000193922">
    <property type="component" value="Unassembled WGS sequence"/>
</dbReference>
<dbReference type="InterPro" id="IPR049192">
    <property type="entry name" value="DUF4246_C"/>
</dbReference>
<dbReference type="EMBL" id="MCFD01000002">
    <property type="protein sequence ID" value="ORX72737.1"/>
    <property type="molecule type" value="Genomic_DNA"/>
</dbReference>
<dbReference type="STRING" id="61395.A0A1Y1WGW7"/>
<dbReference type="InterPro" id="IPR049207">
    <property type="entry name" value="DUF4246_N"/>
</dbReference>
<evidence type="ECO:0000259" key="3">
    <source>
        <dbReference type="Pfam" id="PF21666"/>
    </source>
</evidence>
<dbReference type="Pfam" id="PF21666">
    <property type="entry name" value="DUF4246_N"/>
    <property type="match status" value="1"/>
</dbReference>
<dbReference type="AlphaFoldDB" id="A0A1Y1WGW7"/>
<evidence type="ECO:0000256" key="1">
    <source>
        <dbReference type="SAM" id="MobiDB-lite"/>
    </source>
</evidence>
<reference evidence="4 5" key="1">
    <citation type="submission" date="2016-07" db="EMBL/GenBank/DDBJ databases">
        <title>Pervasive Adenine N6-methylation of Active Genes in Fungi.</title>
        <authorList>
            <consortium name="DOE Joint Genome Institute"/>
            <person name="Mondo S.J."/>
            <person name="Dannebaum R.O."/>
            <person name="Kuo R.C."/>
            <person name="Labutti K."/>
            <person name="Haridas S."/>
            <person name="Kuo A."/>
            <person name="Salamov A."/>
            <person name="Ahrendt S.R."/>
            <person name="Lipzen A."/>
            <person name="Sullivan W."/>
            <person name="Andreopoulos W.B."/>
            <person name="Clum A."/>
            <person name="Lindquist E."/>
            <person name="Daum C."/>
            <person name="Ramamoorthy G.K."/>
            <person name="Gryganskyi A."/>
            <person name="Culley D."/>
            <person name="Magnuson J.K."/>
            <person name="James T.Y."/>
            <person name="O'Malley M.A."/>
            <person name="Stajich J.E."/>
            <person name="Spatafora J.W."/>
            <person name="Visel A."/>
            <person name="Grigoriev I.V."/>
        </authorList>
    </citation>
    <scope>NUCLEOTIDE SEQUENCE [LARGE SCALE GENOMIC DNA]</scope>
    <source>
        <strain evidence="4 5">ATCC 12442</strain>
    </source>
</reference>
<protein>
    <submittedName>
        <fullName evidence="4">Uncharacterized protein</fullName>
    </submittedName>
</protein>
<feature type="domain" description="DUF4246" evidence="3">
    <location>
        <begin position="27"/>
        <end position="64"/>
    </location>
</feature>
<comment type="caution">
    <text evidence="4">The sequence shown here is derived from an EMBL/GenBank/DDBJ whole genome shotgun (WGS) entry which is preliminary data.</text>
</comment>
<name>A0A1Y1WGW7_9FUNG</name>
<dbReference type="RefSeq" id="XP_040746077.1">
    <property type="nucleotide sequence ID" value="XM_040886442.1"/>
</dbReference>
<dbReference type="PANTHER" id="PTHR33119">
    <property type="entry name" value="IFI3P"/>
    <property type="match status" value="1"/>
</dbReference>
<evidence type="ECO:0000313" key="5">
    <source>
        <dbReference type="Proteomes" id="UP000193922"/>
    </source>
</evidence>
<dbReference type="OrthoDB" id="415532at2759"/>
<dbReference type="Pfam" id="PF14033">
    <property type="entry name" value="DUF4246"/>
    <property type="match status" value="1"/>
</dbReference>